<proteinExistence type="predicted"/>
<organism evidence="2 3">
    <name type="scientific">Streblomastix strix</name>
    <dbReference type="NCBI Taxonomy" id="222440"/>
    <lineage>
        <taxon>Eukaryota</taxon>
        <taxon>Metamonada</taxon>
        <taxon>Preaxostyla</taxon>
        <taxon>Oxymonadida</taxon>
        <taxon>Streblomastigidae</taxon>
        <taxon>Streblomastix</taxon>
    </lineage>
</organism>
<evidence type="ECO:0000313" key="2">
    <source>
        <dbReference type="EMBL" id="KAA6391540.1"/>
    </source>
</evidence>
<reference evidence="2 3" key="1">
    <citation type="submission" date="2019-03" db="EMBL/GenBank/DDBJ databases">
        <title>Single cell metagenomics reveals metabolic interactions within the superorganism composed of flagellate Streblomastix strix and complex community of Bacteroidetes bacteria on its surface.</title>
        <authorList>
            <person name="Treitli S.C."/>
            <person name="Kolisko M."/>
            <person name="Husnik F."/>
            <person name="Keeling P."/>
            <person name="Hampl V."/>
        </authorList>
    </citation>
    <scope>NUCLEOTIDE SEQUENCE [LARGE SCALE GENOMIC DNA]</scope>
    <source>
        <strain evidence="2">ST1C</strain>
    </source>
</reference>
<dbReference type="Proteomes" id="UP000324800">
    <property type="component" value="Unassembled WGS sequence"/>
</dbReference>
<gene>
    <name evidence="2" type="ORF">EZS28_012933</name>
</gene>
<name>A0A5J4W9J6_9EUKA</name>
<protein>
    <recommendedName>
        <fullName evidence="4">Ion transport domain-containing protein</fullName>
    </recommendedName>
</protein>
<comment type="caution">
    <text evidence="2">The sequence shown here is derived from an EMBL/GenBank/DDBJ whole genome shotgun (WGS) entry which is preliminary data.</text>
</comment>
<evidence type="ECO:0000313" key="3">
    <source>
        <dbReference type="Proteomes" id="UP000324800"/>
    </source>
</evidence>
<dbReference type="EMBL" id="SNRW01002848">
    <property type="protein sequence ID" value="KAA6391540.1"/>
    <property type="molecule type" value="Genomic_DNA"/>
</dbReference>
<keyword evidence="1" id="KW-1133">Transmembrane helix</keyword>
<accession>A0A5J4W9J6</accession>
<sequence length="88" mass="10190">MLQGSRGECYIQRQDNRLSKILGPDYSAFVFVLVFYVGEIFVFEFVVGVVLSIYYEDYVSERFQRMISMDDVVSILINSELLGNVDKD</sequence>
<keyword evidence="1" id="KW-0472">Membrane</keyword>
<dbReference type="AlphaFoldDB" id="A0A5J4W9J6"/>
<evidence type="ECO:0008006" key="4">
    <source>
        <dbReference type="Google" id="ProtNLM"/>
    </source>
</evidence>
<keyword evidence="1" id="KW-0812">Transmembrane</keyword>
<evidence type="ECO:0000256" key="1">
    <source>
        <dbReference type="SAM" id="Phobius"/>
    </source>
</evidence>
<feature type="transmembrane region" description="Helical" evidence="1">
    <location>
        <begin position="26"/>
        <end position="55"/>
    </location>
</feature>